<dbReference type="Pfam" id="PF01636">
    <property type="entry name" value="APH"/>
    <property type="match status" value="1"/>
</dbReference>
<dbReference type="Proteomes" id="UP000317722">
    <property type="component" value="Unassembled WGS sequence"/>
</dbReference>
<reference evidence="3 4" key="1">
    <citation type="journal article" date="2019" name="Environ. Microbiol.">
        <title>Species interactions and distinct microbial communities in high Arctic permafrost affected cryosols are associated with the CH4 and CO2 gas fluxes.</title>
        <authorList>
            <person name="Altshuler I."/>
            <person name="Hamel J."/>
            <person name="Turney S."/>
            <person name="Magnuson E."/>
            <person name="Levesque R."/>
            <person name="Greer C."/>
            <person name="Whyte L.G."/>
        </authorList>
    </citation>
    <scope>NUCLEOTIDE SEQUENCE [LARGE SCALE GENOMIC DNA]</scope>
    <source>
        <strain evidence="3 4">S9.3A</strain>
    </source>
</reference>
<feature type="region of interest" description="Disordered" evidence="1">
    <location>
        <begin position="1"/>
        <end position="25"/>
    </location>
</feature>
<gene>
    <name evidence="3" type="ORF">EAH86_03610</name>
</gene>
<keyword evidence="4" id="KW-1185">Reference proteome</keyword>
<dbReference type="AlphaFoldDB" id="A0A502D1X6"/>
<evidence type="ECO:0000259" key="2">
    <source>
        <dbReference type="Pfam" id="PF01636"/>
    </source>
</evidence>
<accession>A0A502D1X6</accession>
<dbReference type="Gene3D" id="3.90.1200.10">
    <property type="match status" value="1"/>
</dbReference>
<protein>
    <submittedName>
        <fullName evidence="3">Aminoglycoside phosphotransferase</fullName>
    </submittedName>
</protein>
<dbReference type="InterPro" id="IPR011009">
    <property type="entry name" value="Kinase-like_dom_sf"/>
</dbReference>
<dbReference type="OrthoDB" id="2570531at2"/>
<dbReference type="SUPFAM" id="SSF56112">
    <property type="entry name" value="Protein kinase-like (PK-like)"/>
    <property type="match status" value="1"/>
</dbReference>
<dbReference type="GO" id="GO:0016740">
    <property type="term" value="F:transferase activity"/>
    <property type="evidence" value="ECO:0007669"/>
    <property type="project" value="UniProtKB-KW"/>
</dbReference>
<evidence type="ECO:0000256" key="1">
    <source>
        <dbReference type="SAM" id="MobiDB-lite"/>
    </source>
</evidence>
<proteinExistence type="predicted"/>
<dbReference type="InterPro" id="IPR002575">
    <property type="entry name" value="Aminoglycoside_PTrfase"/>
</dbReference>
<keyword evidence="3" id="KW-0808">Transferase</keyword>
<evidence type="ECO:0000313" key="4">
    <source>
        <dbReference type="Proteomes" id="UP000317722"/>
    </source>
</evidence>
<sequence>MEAEGPSVTEVDYRRTSSRPSFAELPPEVRDGIASVAGSAVDVAAPPVTTGFTGAYAGLLALRDGRRVFAKAAGPAAPHALQAIPREAGILRGLAGRVTAPELVGSAAAGDWQLVVLEAIDGEMPGVPWAQHDADAAHAACIELAALDPADVAALTTSSLAVDVGGDTAALACLDELARGTRSWPDGIPALPPRRAAELARLGHQASEALVGDRLVHSDLRPDNMLITAQGAARLVDWNWVARGPAWCDFVGLLPLMADHGLDVDRTMARSPLLYGVDGEAVDAFLAIIAGYMVESCGHPIAPSPLNAIRDHQRLMARTFIALLAHRRGWS</sequence>
<evidence type="ECO:0000313" key="3">
    <source>
        <dbReference type="EMBL" id="TPG19557.1"/>
    </source>
</evidence>
<organism evidence="3 4">
    <name type="scientific">Pedococcus bigeumensis</name>
    <dbReference type="NCBI Taxonomy" id="433644"/>
    <lineage>
        <taxon>Bacteria</taxon>
        <taxon>Bacillati</taxon>
        <taxon>Actinomycetota</taxon>
        <taxon>Actinomycetes</taxon>
        <taxon>Micrococcales</taxon>
        <taxon>Intrasporangiaceae</taxon>
        <taxon>Pedococcus</taxon>
    </lineage>
</organism>
<feature type="domain" description="Aminoglycoside phosphotransferase" evidence="2">
    <location>
        <begin position="66"/>
        <end position="261"/>
    </location>
</feature>
<dbReference type="EMBL" id="RCZM01000001">
    <property type="protein sequence ID" value="TPG19557.1"/>
    <property type="molecule type" value="Genomic_DNA"/>
</dbReference>
<comment type="caution">
    <text evidence="3">The sequence shown here is derived from an EMBL/GenBank/DDBJ whole genome shotgun (WGS) entry which is preliminary data.</text>
</comment>
<name>A0A502D1X6_9MICO</name>